<dbReference type="EMBL" id="CP021354">
    <property type="protein sequence ID" value="AWK73919.1"/>
    <property type="molecule type" value="Genomic_DNA"/>
</dbReference>
<evidence type="ECO:0000313" key="5">
    <source>
        <dbReference type="EMBL" id="AWK73919.1"/>
    </source>
</evidence>
<dbReference type="PANTHER" id="PTHR24321">
    <property type="entry name" value="DEHYDROGENASES, SHORT CHAIN"/>
    <property type="match status" value="1"/>
</dbReference>
<keyword evidence="6" id="KW-1185">Reference proteome</keyword>
<name>A0A2S2BZA7_9NOCA</name>
<dbReference type="SUPFAM" id="SSF51735">
    <property type="entry name" value="NAD(P)-binding Rossmann-fold domains"/>
    <property type="match status" value="1"/>
</dbReference>
<dbReference type="InterPro" id="IPR023985">
    <property type="entry name" value="SDR_subfam_1"/>
</dbReference>
<dbReference type="Pfam" id="PF00106">
    <property type="entry name" value="adh_short"/>
    <property type="match status" value="1"/>
</dbReference>
<dbReference type="FunFam" id="3.40.50.720:FF:000084">
    <property type="entry name" value="Short-chain dehydrogenase reductase"/>
    <property type="match status" value="1"/>
</dbReference>
<keyword evidence="3" id="KW-0520">NAD</keyword>
<dbReference type="GO" id="GO:0016491">
    <property type="term" value="F:oxidoreductase activity"/>
    <property type="evidence" value="ECO:0007669"/>
    <property type="project" value="UniProtKB-KW"/>
</dbReference>
<dbReference type="PRINTS" id="PR00081">
    <property type="entry name" value="GDHRDH"/>
</dbReference>
<dbReference type="NCBIfam" id="TIGR03971">
    <property type="entry name" value="SDR_subfam_1"/>
    <property type="match status" value="1"/>
</dbReference>
<reference evidence="5 6" key="1">
    <citation type="submission" date="2017-05" db="EMBL/GenBank/DDBJ databases">
        <title>Isolation of Rhodococcus sp. S2-17 biodegrading of BP-3.</title>
        <authorList>
            <person name="Lee Y."/>
            <person name="Kim K.H."/>
            <person name="Chun B.H."/>
            <person name="Jung H.S."/>
            <person name="Jeon C.O."/>
        </authorList>
    </citation>
    <scope>NUCLEOTIDE SEQUENCE [LARGE SCALE GENOMIC DNA]</scope>
    <source>
        <strain evidence="5 6">S2-17</strain>
    </source>
</reference>
<dbReference type="InterPro" id="IPR036291">
    <property type="entry name" value="NAD(P)-bd_dom_sf"/>
</dbReference>
<dbReference type="PANTHER" id="PTHR24321:SF8">
    <property type="entry name" value="ESTRADIOL 17-BETA-DEHYDROGENASE 8-RELATED"/>
    <property type="match status" value="1"/>
</dbReference>
<evidence type="ECO:0000256" key="2">
    <source>
        <dbReference type="ARBA" id="ARBA00023002"/>
    </source>
</evidence>
<evidence type="ECO:0000313" key="6">
    <source>
        <dbReference type="Proteomes" id="UP000245711"/>
    </source>
</evidence>
<evidence type="ECO:0000256" key="3">
    <source>
        <dbReference type="ARBA" id="ARBA00023027"/>
    </source>
</evidence>
<sequence length="282" mass="30106">MGRLENKVALVTGAARGQGRSHAVRLAEEGADIVAIDICAPVATVPYDSSTPDDLAITVELVKETGRHIIHRECDIRDLAGLQLVVADAVEQLGGIDIVVANAGITSFAPSWELSEEQWQEMVDINLTGAWKTTKAAIPSMIERGKGGSIILTSSIAGVIAFPNLSHYTAAKHGVTGLMRALAIELAPHNIRVNSVHPTNVNTPMINNSSVLELFFPHLDNPTQAEVEAGFTPMQALRIPWLEPIDVSNAVVHFACDESRYVTGTTHVIDAGGTAPFKIPSL</sequence>
<dbReference type="AlphaFoldDB" id="A0A2S2BZA7"/>
<dbReference type="InterPro" id="IPR020904">
    <property type="entry name" value="Sc_DH/Rdtase_CS"/>
</dbReference>
<proteinExistence type="inferred from homology"/>
<accession>A0A2S2BZA7</accession>
<dbReference type="PROSITE" id="PS00061">
    <property type="entry name" value="ADH_SHORT"/>
    <property type="match status" value="1"/>
</dbReference>
<dbReference type="InterPro" id="IPR002347">
    <property type="entry name" value="SDR_fam"/>
</dbReference>
<dbReference type="OrthoDB" id="5173603at2"/>
<comment type="similarity">
    <text evidence="1 4">Belongs to the short-chain dehydrogenases/reductases (SDR) family.</text>
</comment>
<dbReference type="Proteomes" id="UP000245711">
    <property type="component" value="Chromosome"/>
</dbReference>
<organism evidence="5 6">
    <name type="scientific">Rhodococcus oxybenzonivorans</name>
    <dbReference type="NCBI Taxonomy" id="1990687"/>
    <lineage>
        <taxon>Bacteria</taxon>
        <taxon>Bacillati</taxon>
        <taxon>Actinomycetota</taxon>
        <taxon>Actinomycetes</taxon>
        <taxon>Mycobacteriales</taxon>
        <taxon>Nocardiaceae</taxon>
        <taxon>Rhodococcus</taxon>
    </lineage>
</organism>
<dbReference type="CDD" id="cd05233">
    <property type="entry name" value="SDR_c"/>
    <property type="match status" value="1"/>
</dbReference>
<protein>
    <submittedName>
        <fullName evidence="5">3-ketoacyl-ACP reductase</fullName>
    </submittedName>
</protein>
<evidence type="ECO:0000256" key="1">
    <source>
        <dbReference type="ARBA" id="ARBA00006484"/>
    </source>
</evidence>
<dbReference type="RefSeq" id="WP_109332412.1">
    <property type="nucleotide sequence ID" value="NZ_CP021354.1"/>
</dbReference>
<dbReference type="KEGG" id="roz:CBI38_22520"/>
<dbReference type="Gene3D" id="3.40.50.720">
    <property type="entry name" value="NAD(P)-binding Rossmann-like Domain"/>
    <property type="match status" value="1"/>
</dbReference>
<dbReference type="PRINTS" id="PR00080">
    <property type="entry name" value="SDRFAMILY"/>
</dbReference>
<gene>
    <name evidence="5" type="ORF">CBI38_22520</name>
</gene>
<dbReference type="NCBIfam" id="NF009467">
    <property type="entry name" value="PRK12826.1-3"/>
    <property type="match status" value="1"/>
</dbReference>
<evidence type="ECO:0000256" key="4">
    <source>
        <dbReference type="RuleBase" id="RU000363"/>
    </source>
</evidence>
<keyword evidence="2" id="KW-0560">Oxidoreductase</keyword>